<dbReference type="InterPro" id="IPR021345">
    <property type="entry name" value="DUF2961"/>
</dbReference>
<evidence type="ECO:0000313" key="2">
    <source>
        <dbReference type="Proteomes" id="UP000662873"/>
    </source>
</evidence>
<reference evidence="1" key="1">
    <citation type="journal article" name="DNA Res.">
        <title>The physiological potential of anammox bacteria as revealed by their core genome structure.</title>
        <authorList>
            <person name="Okubo T."/>
            <person name="Toyoda A."/>
            <person name="Fukuhara K."/>
            <person name="Uchiyama I."/>
            <person name="Harigaya Y."/>
            <person name="Kuroiwa M."/>
            <person name="Suzuki T."/>
            <person name="Murakami Y."/>
            <person name="Suwa Y."/>
            <person name="Takami H."/>
        </authorList>
    </citation>
    <scope>NUCLEOTIDE SEQUENCE</scope>
    <source>
        <strain evidence="1">317325-2</strain>
    </source>
</reference>
<evidence type="ECO:0000313" key="1">
    <source>
        <dbReference type="EMBL" id="BBO23336.1"/>
    </source>
</evidence>
<accession>A0A809S419</accession>
<gene>
    <name evidence="1" type="ORF">NPRO_09310</name>
</gene>
<dbReference type="Pfam" id="PF11175">
    <property type="entry name" value="DUF2961"/>
    <property type="match status" value="1"/>
</dbReference>
<sequence>MSQGPLSRISRISSAQSCRISSYDRSGGNADYIKIASGETATLAEIEGAGIIRHIWITVSSGDPLHRRNLVLRMYWDGQEHPSVESPLGEFFGQGWGLKYNFVSLPLAAAPKGGNALVCYFPMPFAHGARVEVENQGPDEVGAFYYYIDFERLPELPEDEGRFHAWYNQELTAPESEQGDIENEWGIFQRSPKNPSDKFNYLFCECEGAGHFVGVHYYIHCPTPIWYGEGDDMFLVDGEPWPGSAHGTGTEDYFNQSWSPDEHFLHPYFGTARAPGRLNESPLFGWLGRTHVYRFHLEDPIRFQKSLRASIEHGHANVLTLELASVAYWYQTLPSRRFPELAPVAKRAPLPEIGTVDVHRWRDAWRKSRGGGFLWGNEKD</sequence>
<dbReference type="AlphaFoldDB" id="A0A809S419"/>
<organism evidence="1 2">
    <name type="scientific">Candidatus Nitrosymbiomonas proteolyticus</name>
    <dbReference type="NCBI Taxonomy" id="2608984"/>
    <lineage>
        <taxon>Bacteria</taxon>
        <taxon>Bacillati</taxon>
        <taxon>Armatimonadota</taxon>
        <taxon>Armatimonadota incertae sedis</taxon>
        <taxon>Candidatus Nitrosymbiomonas</taxon>
    </lineage>
</organism>
<evidence type="ECO:0008006" key="3">
    <source>
        <dbReference type="Google" id="ProtNLM"/>
    </source>
</evidence>
<proteinExistence type="predicted"/>
<dbReference type="Proteomes" id="UP000662873">
    <property type="component" value="Chromosome"/>
</dbReference>
<dbReference type="Gene3D" id="2.60.120.1390">
    <property type="match status" value="1"/>
</dbReference>
<dbReference type="EMBL" id="AP021858">
    <property type="protein sequence ID" value="BBO23336.1"/>
    <property type="molecule type" value="Genomic_DNA"/>
</dbReference>
<name>A0A809S419_9BACT</name>
<dbReference type="KEGG" id="npy:NPRO_09310"/>
<protein>
    <recommendedName>
        <fullName evidence="3">DUF2961 domain-containing protein</fullName>
    </recommendedName>
</protein>